<proteinExistence type="predicted"/>
<protein>
    <submittedName>
        <fullName evidence="2">Zinc-ribbon domain-containing protein</fullName>
    </submittedName>
</protein>
<organism evidence="2 3">
    <name type="scientific">Pseudoflavonifractor hominis</name>
    <dbReference type="NCBI Taxonomy" id="2763059"/>
    <lineage>
        <taxon>Bacteria</taxon>
        <taxon>Bacillati</taxon>
        <taxon>Bacillota</taxon>
        <taxon>Clostridia</taxon>
        <taxon>Eubacteriales</taxon>
        <taxon>Oscillospiraceae</taxon>
        <taxon>Pseudoflavonifractor</taxon>
    </lineage>
</organism>
<keyword evidence="1" id="KW-1133">Transmembrane helix</keyword>
<dbReference type="RefSeq" id="WP_101691239.1">
    <property type="nucleotide sequence ID" value="NZ_JACOPR010000003.1"/>
</dbReference>
<name>A0ABR7HRY8_9FIRM</name>
<dbReference type="Proteomes" id="UP000660021">
    <property type="component" value="Unassembled WGS sequence"/>
</dbReference>
<sequence length="149" mass="16805">MALVPCPLCGKEISEYAVSCPGCGEPIPHYALLVLDDREDWFVLLTYVSEWKGCTREEAEQWICAPCVLRRGMTWAEAQEAALDLSGCTVQILPEEEADQLCQTALLRRTRKQEEKPHPLTFWETVKAVMLGGFLLWLILMLLGGLFFG</sequence>
<accession>A0ABR7HRY8</accession>
<evidence type="ECO:0000313" key="2">
    <source>
        <dbReference type="EMBL" id="MBC5730300.1"/>
    </source>
</evidence>
<evidence type="ECO:0000256" key="1">
    <source>
        <dbReference type="SAM" id="Phobius"/>
    </source>
</evidence>
<keyword evidence="1" id="KW-0472">Membrane</keyword>
<gene>
    <name evidence="2" type="ORF">H8S34_05560</name>
</gene>
<comment type="caution">
    <text evidence="2">The sequence shown here is derived from an EMBL/GenBank/DDBJ whole genome shotgun (WGS) entry which is preliminary data.</text>
</comment>
<evidence type="ECO:0000313" key="3">
    <source>
        <dbReference type="Proteomes" id="UP000660021"/>
    </source>
</evidence>
<dbReference type="EMBL" id="JACOPR010000003">
    <property type="protein sequence ID" value="MBC5730300.1"/>
    <property type="molecule type" value="Genomic_DNA"/>
</dbReference>
<keyword evidence="3" id="KW-1185">Reference proteome</keyword>
<keyword evidence="1" id="KW-0812">Transmembrane</keyword>
<reference evidence="2 3" key="1">
    <citation type="submission" date="2020-08" db="EMBL/GenBank/DDBJ databases">
        <title>Genome public.</title>
        <authorList>
            <person name="Liu C."/>
            <person name="Sun Q."/>
        </authorList>
    </citation>
    <scope>NUCLEOTIDE SEQUENCE [LARGE SCALE GENOMIC DNA]</scope>
    <source>
        <strain evidence="2 3">New-38</strain>
    </source>
</reference>
<feature type="transmembrane region" description="Helical" evidence="1">
    <location>
        <begin position="128"/>
        <end position="148"/>
    </location>
</feature>